<evidence type="ECO:0000313" key="2">
    <source>
        <dbReference type="Proteomes" id="UP000235672"/>
    </source>
</evidence>
<protein>
    <submittedName>
        <fullName evidence="1">Uncharacterized protein</fullName>
    </submittedName>
</protein>
<organism evidence="1 2">
    <name type="scientific">Hyaloscypha hepaticicola</name>
    <dbReference type="NCBI Taxonomy" id="2082293"/>
    <lineage>
        <taxon>Eukaryota</taxon>
        <taxon>Fungi</taxon>
        <taxon>Dikarya</taxon>
        <taxon>Ascomycota</taxon>
        <taxon>Pezizomycotina</taxon>
        <taxon>Leotiomycetes</taxon>
        <taxon>Helotiales</taxon>
        <taxon>Hyaloscyphaceae</taxon>
        <taxon>Hyaloscypha</taxon>
    </lineage>
</organism>
<reference evidence="1 2" key="1">
    <citation type="submission" date="2016-05" db="EMBL/GenBank/DDBJ databases">
        <title>A degradative enzymes factory behind the ericoid mycorrhizal symbiosis.</title>
        <authorList>
            <consortium name="DOE Joint Genome Institute"/>
            <person name="Martino E."/>
            <person name="Morin E."/>
            <person name="Grelet G."/>
            <person name="Kuo A."/>
            <person name="Kohler A."/>
            <person name="Daghino S."/>
            <person name="Barry K."/>
            <person name="Choi C."/>
            <person name="Cichocki N."/>
            <person name="Clum A."/>
            <person name="Copeland A."/>
            <person name="Hainaut M."/>
            <person name="Haridas S."/>
            <person name="Labutti K."/>
            <person name="Lindquist E."/>
            <person name="Lipzen A."/>
            <person name="Khouja H.-R."/>
            <person name="Murat C."/>
            <person name="Ohm R."/>
            <person name="Olson A."/>
            <person name="Spatafora J."/>
            <person name="Veneault-Fourrey C."/>
            <person name="Henrissat B."/>
            <person name="Grigoriev I."/>
            <person name="Martin F."/>
            <person name="Perotto S."/>
        </authorList>
    </citation>
    <scope>NUCLEOTIDE SEQUENCE [LARGE SCALE GENOMIC DNA]</scope>
    <source>
        <strain evidence="1 2">UAMH 7357</strain>
    </source>
</reference>
<evidence type="ECO:0000313" key="1">
    <source>
        <dbReference type="EMBL" id="PMD26701.1"/>
    </source>
</evidence>
<dbReference type="EMBL" id="KZ613467">
    <property type="protein sequence ID" value="PMD26701.1"/>
    <property type="molecule type" value="Genomic_DNA"/>
</dbReference>
<name>A0A2J6QKA7_9HELO</name>
<dbReference type="Proteomes" id="UP000235672">
    <property type="component" value="Unassembled WGS sequence"/>
</dbReference>
<sequence>MIETEVVQAHTGFTELPRHLELLTTQHGWPDGSTVLRELESFFWNRIRCMNAVAVRVLRTPWSLRPPIFRQESARHQKQLRPSKFDQGSHVRCRSPTCTLQRMYQKCVAVSPTSLPSKRCTTLRILARPDENDGRARGGIIDQISSGYIANGSRREGKDFSSRRSRVFDVQLPSTVQPVPKLPRTPYSIHKDIPQVMHFGLDSSWWVAMLEGLSGLGCPHLAALSADSPVDHQSTISSNEIDELRQ</sequence>
<keyword evidence="2" id="KW-1185">Reference proteome</keyword>
<proteinExistence type="predicted"/>
<dbReference type="AlphaFoldDB" id="A0A2J6QKA7"/>
<accession>A0A2J6QKA7</accession>
<gene>
    <name evidence="1" type="ORF">NA56DRAFT_641386</name>
</gene>